<organism evidence="1">
    <name type="scientific">marine metagenome</name>
    <dbReference type="NCBI Taxonomy" id="408172"/>
    <lineage>
        <taxon>unclassified sequences</taxon>
        <taxon>metagenomes</taxon>
        <taxon>ecological metagenomes</taxon>
    </lineage>
</organism>
<protein>
    <submittedName>
        <fullName evidence="1">Uncharacterized protein</fullName>
    </submittedName>
</protein>
<feature type="non-terminal residue" evidence="1">
    <location>
        <position position="133"/>
    </location>
</feature>
<name>A0A382NGK3_9ZZZZ</name>
<dbReference type="EMBL" id="UINC01100073">
    <property type="protein sequence ID" value="SVC59840.1"/>
    <property type="molecule type" value="Genomic_DNA"/>
</dbReference>
<gene>
    <name evidence="1" type="ORF">METZ01_LOCUS312694</name>
</gene>
<evidence type="ECO:0000313" key="1">
    <source>
        <dbReference type="EMBL" id="SVC59840.1"/>
    </source>
</evidence>
<accession>A0A382NGK3</accession>
<dbReference type="AlphaFoldDB" id="A0A382NGK3"/>
<reference evidence="1" key="1">
    <citation type="submission" date="2018-05" db="EMBL/GenBank/DDBJ databases">
        <authorList>
            <person name="Lanie J.A."/>
            <person name="Ng W.-L."/>
            <person name="Kazmierczak K.M."/>
            <person name="Andrzejewski T.M."/>
            <person name="Davidsen T.M."/>
            <person name="Wayne K.J."/>
            <person name="Tettelin H."/>
            <person name="Glass J.I."/>
            <person name="Rusch D."/>
            <person name="Podicherti R."/>
            <person name="Tsui H.-C.T."/>
            <person name="Winkler M.E."/>
        </authorList>
    </citation>
    <scope>NUCLEOTIDE SEQUENCE</scope>
</reference>
<sequence length="133" mass="14649">MRGDYDSTEDMLGSFYVPVLQRAITYDRVAGYFFSSSFVSAAAGLAKFISNHGTIRLLVGAQLTDADREALLGESNLDKILTQRLLEGVDLTADEVARRRYEVIAWLVREGRLQIRVGVPCDDDGVPLPVGPE</sequence>
<proteinExistence type="predicted"/>